<organism evidence="1 2">
    <name type="scientific">Salipiger pallidus</name>
    <dbReference type="NCBI Taxonomy" id="1775170"/>
    <lineage>
        <taxon>Bacteria</taxon>
        <taxon>Pseudomonadati</taxon>
        <taxon>Pseudomonadota</taxon>
        <taxon>Alphaproteobacteria</taxon>
        <taxon>Rhodobacterales</taxon>
        <taxon>Roseobacteraceae</taxon>
        <taxon>Salipiger</taxon>
    </lineage>
</organism>
<evidence type="ECO:0000313" key="1">
    <source>
        <dbReference type="EMBL" id="GGG85694.1"/>
    </source>
</evidence>
<keyword evidence="2" id="KW-1185">Reference proteome</keyword>
<proteinExistence type="predicted"/>
<reference evidence="1" key="1">
    <citation type="journal article" date="2014" name="Int. J. Syst. Evol. Microbiol.">
        <title>Complete genome sequence of Corynebacterium casei LMG S-19264T (=DSM 44701T), isolated from a smear-ripened cheese.</title>
        <authorList>
            <consortium name="US DOE Joint Genome Institute (JGI-PGF)"/>
            <person name="Walter F."/>
            <person name="Albersmeier A."/>
            <person name="Kalinowski J."/>
            <person name="Ruckert C."/>
        </authorList>
    </citation>
    <scope>NUCLEOTIDE SEQUENCE</scope>
    <source>
        <strain evidence="1">CGMCC 1.15762</strain>
    </source>
</reference>
<sequence>MGRCACTGRACRWRPPGCAASATPFGPTACSAPPRRCTSCTAAALHQLHRNALTDYAELLGPGCAELLRTSGQLYDYDSDKA</sequence>
<evidence type="ECO:0000313" key="2">
    <source>
        <dbReference type="Proteomes" id="UP000617145"/>
    </source>
</evidence>
<dbReference type="AlphaFoldDB" id="A0A8J2ZNC2"/>
<protein>
    <submittedName>
        <fullName evidence="1">Uncharacterized protein</fullName>
    </submittedName>
</protein>
<name>A0A8J2ZNC2_9RHOB</name>
<dbReference type="RefSeq" id="WP_188792065.1">
    <property type="nucleotide sequence ID" value="NZ_BMJV01000011.1"/>
</dbReference>
<gene>
    <name evidence="1" type="ORF">GCM10011415_40020</name>
</gene>
<dbReference type="Proteomes" id="UP000617145">
    <property type="component" value="Unassembled WGS sequence"/>
</dbReference>
<accession>A0A8J2ZNC2</accession>
<comment type="caution">
    <text evidence="1">The sequence shown here is derived from an EMBL/GenBank/DDBJ whole genome shotgun (WGS) entry which is preliminary data.</text>
</comment>
<dbReference type="EMBL" id="BMJV01000011">
    <property type="protein sequence ID" value="GGG85694.1"/>
    <property type="molecule type" value="Genomic_DNA"/>
</dbReference>
<reference evidence="1" key="2">
    <citation type="submission" date="2020-09" db="EMBL/GenBank/DDBJ databases">
        <authorList>
            <person name="Sun Q."/>
            <person name="Zhou Y."/>
        </authorList>
    </citation>
    <scope>NUCLEOTIDE SEQUENCE</scope>
    <source>
        <strain evidence="1">CGMCC 1.15762</strain>
    </source>
</reference>